<accession>A0AAU7JD36</accession>
<organism evidence="6">
    <name type="scientific">Alsobacter sp. KACC 23698</name>
    <dbReference type="NCBI Taxonomy" id="3149229"/>
    <lineage>
        <taxon>Bacteria</taxon>
        <taxon>Pseudomonadati</taxon>
        <taxon>Pseudomonadota</taxon>
        <taxon>Alphaproteobacteria</taxon>
        <taxon>Hyphomicrobiales</taxon>
        <taxon>Alsobacteraceae</taxon>
        <taxon>Alsobacter</taxon>
    </lineage>
</organism>
<dbReference type="NCBIfam" id="NF001938">
    <property type="entry name" value="PRK00714.1-5"/>
    <property type="match status" value="1"/>
</dbReference>
<dbReference type="AlphaFoldDB" id="A0AAU7JD36"/>
<dbReference type="InterPro" id="IPR000086">
    <property type="entry name" value="NUDIX_hydrolase_dom"/>
</dbReference>
<comment type="cofactor">
    <cofactor evidence="1">
        <name>Mn(2+)</name>
        <dbReference type="ChEBI" id="CHEBI:29035"/>
    </cofactor>
</comment>
<sequence length="175" mass="19769">MTPIDLPYRPNVGIALFNRAGLVFAGRSVSSGPERVERGREWQMPQGGVEDGEEIVAAARRELAEETGVTETALLAVTDDWLRYDFPPYAGPPHRLAGFRGQQQRWVAFRLEGDERAIDVLAPPNGAEPEFTAWDWFPLAELPRLVVSYKRAVYERVARDFAPFAAVSRYPVRRR</sequence>
<evidence type="ECO:0000313" key="6">
    <source>
        <dbReference type="EMBL" id="XBO38293.1"/>
    </source>
</evidence>
<dbReference type="PANTHER" id="PTHR11839">
    <property type="entry name" value="UDP/ADP-SUGAR PYROPHOSPHATASE"/>
    <property type="match status" value="1"/>
</dbReference>
<dbReference type="GO" id="GO:0034432">
    <property type="term" value="F:bis(5'-adenosyl)-pentaphosphatase activity"/>
    <property type="evidence" value="ECO:0007669"/>
    <property type="project" value="TreeGrafter"/>
</dbReference>
<dbReference type="GO" id="GO:0008893">
    <property type="term" value="F:guanosine-3',5'-bis(diphosphate) 3'-diphosphatase activity"/>
    <property type="evidence" value="ECO:0007669"/>
    <property type="project" value="TreeGrafter"/>
</dbReference>
<proteinExistence type="inferred from homology"/>
<dbReference type="GO" id="GO:0019693">
    <property type="term" value="P:ribose phosphate metabolic process"/>
    <property type="evidence" value="ECO:0007669"/>
    <property type="project" value="TreeGrafter"/>
</dbReference>
<dbReference type="Pfam" id="PF00293">
    <property type="entry name" value="NUDIX"/>
    <property type="match status" value="1"/>
</dbReference>
<evidence type="ECO:0000256" key="2">
    <source>
        <dbReference type="ARBA" id="ARBA00001946"/>
    </source>
</evidence>
<dbReference type="PRINTS" id="PR00502">
    <property type="entry name" value="NUDIXFAMILY"/>
</dbReference>
<comment type="cofactor">
    <cofactor evidence="2">
        <name>Mg(2+)</name>
        <dbReference type="ChEBI" id="CHEBI:18420"/>
    </cofactor>
</comment>
<dbReference type="InterPro" id="IPR020476">
    <property type="entry name" value="Nudix_hydrolase"/>
</dbReference>
<dbReference type="PROSITE" id="PS51462">
    <property type="entry name" value="NUDIX"/>
    <property type="match status" value="1"/>
</dbReference>
<dbReference type="PANTHER" id="PTHR11839:SF22">
    <property type="entry name" value="NUDIX HYDROLASE 26, CHLOROPLASTIC"/>
    <property type="match status" value="1"/>
</dbReference>
<keyword evidence="3 4" id="KW-0378">Hydrolase</keyword>
<dbReference type="SUPFAM" id="SSF55811">
    <property type="entry name" value="Nudix"/>
    <property type="match status" value="1"/>
</dbReference>
<dbReference type="PROSITE" id="PS00893">
    <property type="entry name" value="NUDIX_BOX"/>
    <property type="match status" value="1"/>
</dbReference>
<dbReference type="CDD" id="cd03671">
    <property type="entry name" value="NUDIX_Ap4A_hydrolase_plant_like"/>
    <property type="match status" value="1"/>
</dbReference>
<dbReference type="InterPro" id="IPR020084">
    <property type="entry name" value="NUDIX_hydrolase_CS"/>
</dbReference>
<protein>
    <submittedName>
        <fullName evidence="6">RNA pyrophosphohydrolase</fullName>
        <ecNumber evidence="6">3.6.1.-</ecNumber>
    </submittedName>
</protein>
<dbReference type="EC" id="3.6.1.-" evidence="6"/>
<dbReference type="Gene3D" id="3.90.79.10">
    <property type="entry name" value="Nucleoside Triphosphate Pyrophosphohydrolase"/>
    <property type="match status" value="1"/>
</dbReference>
<reference evidence="6" key="1">
    <citation type="submission" date="2024-05" db="EMBL/GenBank/DDBJ databases">
        <authorList>
            <person name="Kim S."/>
            <person name="Heo J."/>
            <person name="Choi H."/>
            <person name="Choi Y."/>
            <person name="Kwon S.-W."/>
            <person name="Kim Y."/>
        </authorList>
    </citation>
    <scope>NUCLEOTIDE SEQUENCE</scope>
    <source>
        <strain evidence="6">KACC 23698</strain>
    </source>
</reference>
<dbReference type="GO" id="GO:0006753">
    <property type="term" value="P:nucleoside phosphate metabolic process"/>
    <property type="evidence" value="ECO:0007669"/>
    <property type="project" value="TreeGrafter"/>
</dbReference>
<dbReference type="InterPro" id="IPR022927">
    <property type="entry name" value="RppH"/>
</dbReference>
<name>A0AAU7JD36_9HYPH</name>
<gene>
    <name evidence="6" type="ORF">ABEG18_21710</name>
</gene>
<evidence type="ECO:0000256" key="4">
    <source>
        <dbReference type="RuleBase" id="RU003476"/>
    </source>
</evidence>
<evidence type="ECO:0000259" key="5">
    <source>
        <dbReference type="PROSITE" id="PS51462"/>
    </source>
</evidence>
<comment type="similarity">
    <text evidence="4">Belongs to the Nudix hydrolase family.</text>
</comment>
<evidence type="ECO:0000256" key="3">
    <source>
        <dbReference type="ARBA" id="ARBA00022801"/>
    </source>
</evidence>
<dbReference type="InterPro" id="IPR015797">
    <property type="entry name" value="NUDIX_hydrolase-like_dom_sf"/>
</dbReference>
<dbReference type="EMBL" id="CP157484">
    <property type="protein sequence ID" value="XBO38293.1"/>
    <property type="molecule type" value="Genomic_DNA"/>
</dbReference>
<dbReference type="RefSeq" id="WP_406855131.1">
    <property type="nucleotide sequence ID" value="NZ_CP157484.1"/>
</dbReference>
<feature type="domain" description="Nudix hydrolase" evidence="5">
    <location>
        <begin position="7"/>
        <end position="159"/>
    </location>
</feature>
<evidence type="ECO:0000256" key="1">
    <source>
        <dbReference type="ARBA" id="ARBA00001936"/>
    </source>
</evidence>